<evidence type="ECO:0000313" key="6">
    <source>
        <dbReference type="EMBL" id="AMQ24248.1"/>
    </source>
</evidence>
<dbReference type="Gene3D" id="3.40.1160.10">
    <property type="entry name" value="Acetylglutamate kinase-like"/>
    <property type="match status" value="1"/>
</dbReference>
<feature type="domain" description="Aspartate/glutamate/uridylate kinase" evidence="5">
    <location>
        <begin position="5"/>
        <end position="294"/>
    </location>
</feature>
<dbReference type="SUPFAM" id="SSF53633">
    <property type="entry name" value="Carbamate kinase-like"/>
    <property type="match status" value="1"/>
</dbReference>
<reference evidence="6" key="1">
    <citation type="submission" date="2015-10" db="EMBL/GenBank/DDBJ databases">
        <title>Arginine deiminase pathway enzymes: evolutionary history in metamonads and other eukaryotes.</title>
        <authorList>
            <person name="Novak L."/>
            <person name="Zubacova Z."/>
            <person name="Karnkowska A."/>
            <person name="Kolisko M."/>
            <person name="Hroudova M."/>
            <person name="Stairs C.W."/>
            <person name="Simpson A.G.B."/>
            <person name="Keeling P.J."/>
            <person name="Roger A.J."/>
            <person name="Cepicka I."/>
            <person name="Hampl V."/>
        </authorList>
    </citation>
    <scope>NUCLEOTIDE SEQUENCE</scope>
</reference>
<dbReference type="FunFam" id="3.40.1160.10:FF:000007">
    <property type="entry name" value="Carbamate kinase"/>
    <property type="match status" value="1"/>
</dbReference>
<dbReference type="Pfam" id="PF00696">
    <property type="entry name" value="AA_kinase"/>
    <property type="match status" value="1"/>
</dbReference>
<evidence type="ECO:0000259" key="5">
    <source>
        <dbReference type="Pfam" id="PF00696"/>
    </source>
</evidence>
<dbReference type="NCBIfam" id="NF009007">
    <property type="entry name" value="PRK12352.1"/>
    <property type="match status" value="1"/>
</dbReference>
<evidence type="ECO:0000256" key="1">
    <source>
        <dbReference type="ARBA" id="ARBA00011066"/>
    </source>
</evidence>
<sequence>MSQGTIVIALGGNAMLQRGEAGSYEGQLKNVQAAAEQIILLRDLGWNVVLTSGNGPQVGAIQLQTQTASHVAPEMPLHVCGAMSQGFIAYMITMCIGNILRARGEEAKVAGIITQSVVSEEDPAFVNPTKPVGRFYTEEEAMEIRKTGKQIREDAGRGWRVVVPSPQPLEIVEQPAIERLVADGFVVVSTCGGGIPVLRKAGVLEGVNAVIDKDLATSLLAREIAADHLCILTDVKNVAINYGKPDQQTLGRVEVSEMERYLAEGHFAPGSMAPKVRAAIQFVRATGKPAIITSLFSAVGAVRGECGTVVVP</sequence>
<comment type="similarity">
    <text evidence="1 4">Belongs to the carbamate kinase family.</text>
</comment>
<evidence type="ECO:0000256" key="3">
    <source>
        <dbReference type="ARBA" id="ARBA00022777"/>
    </source>
</evidence>
<protein>
    <recommendedName>
        <fullName evidence="4">Carbamate kinase</fullName>
    </recommendedName>
</protein>
<dbReference type="PANTHER" id="PTHR30409:SF1">
    <property type="entry name" value="CARBAMATE KINASE-RELATED"/>
    <property type="match status" value="1"/>
</dbReference>
<dbReference type="GO" id="GO:0005829">
    <property type="term" value="C:cytosol"/>
    <property type="evidence" value="ECO:0007669"/>
    <property type="project" value="TreeGrafter"/>
</dbReference>
<dbReference type="PIRSF" id="PIRSF000723">
    <property type="entry name" value="Carbamate_kin"/>
    <property type="match status" value="1"/>
</dbReference>
<dbReference type="CDD" id="cd04235">
    <property type="entry name" value="AAK_CK"/>
    <property type="match status" value="1"/>
</dbReference>
<dbReference type="InterPro" id="IPR001048">
    <property type="entry name" value="Asp/Glu/Uridylate_kinase"/>
</dbReference>
<organism evidence="6">
    <name type="scientific">Chilomastix cuspidata</name>
    <dbReference type="NCBI Taxonomy" id="1476591"/>
    <lineage>
        <taxon>Eukaryota</taxon>
        <taxon>Metamonada</taxon>
        <taxon>Retortamonadidae</taxon>
        <taxon>Chilomastix</taxon>
    </lineage>
</organism>
<dbReference type="NCBIfam" id="TIGR00746">
    <property type="entry name" value="arcC"/>
    <property type="match status" value="1"/>
</dbReference>
<dbReference type="GO" id="GO:0008804">
    <property type="term" value="F:carbamate kinase activity"/>
    <property type="evidence" value="ECO:0007669"/>
    <property type="project" value="InterPro"/>
</dbReference>
<proteinExistence type="evidence at transcript level"/>
<keyword evidence="3 4" id="KW-0418">Kinase</keyword>
<keyword evidence="2 4" id="KW-0808">Transferase</keyword>
<dbReference type="PRINTS" id="PR01469">
    <property type="entry name" value="CARBMTKINASE"/>
</dbReference>
<accession>A0A142D9X5</accession>
<dbReference type="AlphaFoldDB" id="A0A142D9X5"/>
<name>A0A142D9X5_9EUKA</name>
<evidence type="ECO:0000256" key="4">
    <source>
        <dbReference type="PIRNR" id="PIRNR000723"/>
    </source>
</evidence>
<dbReference type="EMBL" id="KT883862">
    <property type="protein sequence ID" value="AMQ24248.1"/>
    <property type="molecule type" value="mRNA"/>
</dbReference>
<dbReference type="PANTHER" id="PTHR30409">
    <property type="entry name" value="CARBAMATE KINASE"/>
    <property type="match status" value="1"/>
</dbReference>
<dbReference type="InterPro" id="IPR036393">
    <property type="entry name" value="AceGlu_kinase-like_sf"/>
</dbReference>
<dbReference type="GO" id="GO:0019546">
    <property type="term" value="P:L-arginine deiminase pathway"/>
    <property type="evidence" value="ECO:0007669"/>
    <property type="project" value="TreeGrafter"/>
</dbReference>
<dbReference type="InterPro" id="IPR003964">
    <property type="entry name" value="Carb_kinase"/>
</dbReference>
<evidence type="ECO:0000256" key="2">
    <source>
        <dbReference type="ARBA" id="ARBA00022679"/>
    </source>
</evidence>